<protein>
    <recommendedName>
        <fullName evidence="6">Tetratricopeptide repeat protein</fullName>
    </recommendedName>
</protein>
<dbReference type="AlphaFoldDB" id="A0A8S1S051"/>
<sequence length="424" mass="49891">MNQEGQIQQVQESLILKKPSRVVNRYKHNQLLYNYFVIRDFKSALELIEKLTQEHGDIHEYANQIQGYIYKMTGQLSKSTEAFKKFLSFNEQDQEVLKTIAKNLQLDGRFKSSLDVAQKALNLKKNDWEVFYTIGNCYYAQKDFDKALINYKRAFELSINEITYNRLGKFYLSLEKYDEALTVYKTALNSQPQNNELKALLGVLLLRIGQTQEAKKYLESVTATDTKSLLGLGSIMQDQESYDEALVYYRKLIAIHPTSAQVWNNIAMCYYGKNEILPAIISLKRAMYYDPFESTIHFNMGLVHLYEKQYMSAFHFFQSAITLNPDDSQSYMYLGIALNKLNDFQNACRSFERALELDKDKDYLIYLNYCIILLQRGDESSQYAQQIFRYFCDQYKEQEQLYDNRCKKEIVLELKSQIYKYLKS</sequence>
<keyword evidence="5" id="KW-1185">Reference proteome</keyword>
<evidence type="ECO:0000313" key="5">
    <source>
        <dbReference type="Proteomes" id="UP000689195"/>
    </source>
</evidence>
<comment type="caution">
    <text evidence="4">The sequence shown here is derived from an EMBL/GenBank/DDBJ whole genome shotgun (WGS) entry which is preliminary data.</text>
</comment>
<dbReference type="Pfam" id="PF14559">
    <property type="entry name" value="TPR_19"/>
    <property type="match status" value="1"/>
</dbReference>
<evidence type="ECO:0000256" key="2">
    <source>
        <dbReference type="ARBA" id="ARBA00022803"/>
    </source>
</evidence>
<dbReference type="Pfam" id="PF13432">
    <property type="entry name" value="TPR_16"/>
    <property type="match status" value="1"/>
</dbReference>
<evidence type="ECO:0000256" key="3">
    <source>
        <dbReference type="PROSITE-ProRule" id="PRU00339"/>
    </source>
</evidence>
<dbReference type="EMBL" id="CAJJDO010000001">
    <property type="protein sequence ID" value="CAD8132114.1"/>
    <property type="molecule type" value="Genomic_DNA"/>
</dbReference>
<keyword evidence="1" id="KW-0677">Repeat</keyword>
<keyword evidence="2 3" id="KW-0802">TPR repeat</keyword>
<dbReference type="PROSITE" id="PS50005">
    <property type="entry name" value="TPR"/>
    <property type="match status" value="4"/>
</dbReference>
<reference evidence="4" key="1">
    <citation type="submission" date="2021-01" db="EMBL/GenBank/DDBJ databases">
        <authorList>
            <consortium name="Genoscope - CEA"/>
            <person name="William W."/>
        </authorList>
    </citation>
    <scope>NUCLEOTIDE SEQUENCE</scope>
</reference>
<dbReference type="PANTHER" id="PTHR44186:SF1">
    <property type="entry name" value="BARDET-BIEDL SYNDROME 4 PROTEIN"/>
    <property type="match status" value="1"/>
</dbReference>
<dbReference type="SMART" id="SM00028">
    <property type="entry name" value="TPR"/>
    <property type="match status" value="8"/>
</dbReference>
<dbReference type="OrthoDB" id="309339at2759"/>
<feature type="repeat" description="TPR" evidence="3">
    <location>
        <begin position="226"/>
        <end position="259"/>
    </location>
</feature>
<proteinExistence type="predicted"/>
<dbReference type="Pfam" id="PF13181">
    <property type="entry name" value="TPR_8"/>
    <property type="match status" value="1"/>
</dbReference>
<dbReference type="Proteomes" id="UP000689195">
    <property type="component" value="Unassembled WGS sequence"/>
</dbReference>
<dbReference type="Pfam" id="PF00515">
    <property type="entry name" value="TPR_1"/>
    <property type="match status" value="1"/>
</dbReference>
<evidence type="ECO:0000313" key="4">
    <source>
        <dbReference type="EMBL" id="CAD8132114.1"/>
    </source>
</evidence>
<dbReference type="PROSITE" id="PS50293">
    <property type="entry name" value="TPR_REGION"/>
    <property type="match status" value="2"/>
</dbReference>
<dbReference type="GO" id="GO:0060271">
    <property type="term" value="P:cilium assembly"/>
    <property type="evidence" value="ECO:0007669"/>
    <property type="project" value="TreeGrafter"/>
</dbReference>
<evidence type="ECO:0000256" key="1">
    <source>
        <dbReference type="ARBA" id="ARBA00022737"/>
    </source>
</evidence>
<feature type="repeat" description="TPR" evidence="3">
    <location>
        <begin position="294"/>
        <end position="327"/>
    </location>
</feature>
<dbReference type="Pfam" id="PF13174">
    <property type="entry name" value="TPR_6"/>
    <property type="match status" value="1"/>
</dbReference>
<evidence type="ECO:0008006" key="6">
    <source>
        <dbReference type="Google" id="ProtNLM"/>
    </source>
</evidence>
<dbReference type="PANTHER" id="PTHR44186">
    <property type="match status" value="1"/>
</dbReference>
<accession>A0A8S1S051</accession>
<organism evidence="4 5">
    <name type="scientific">Paramecium pentaurelia</name>
    <dbReference type="NCBI Taxonomy" id="43138"/>
    <lineage>
        <taxon>Eukaryota</taxon>
        <taxon>Sar</taxon>
        <taxon>Alveolata</taxon>
        <taxon>Ciliophora</taxon>
        <taxon>Intramacronucleata</taxon>
        <taxon>Oligohymenophorea</taxon>
        <taxon>Peniculida</taxon>
        <taxon>Parameciidae</taxon>
        <taxon>Paramecium</taxon>
    </lineage>
</organism>
<feature type="repeat" description="TPR" evidence="3">
    <location>
        <begin position="328"/>
        <end position="361"/>
    </location>
</feature>
<gene>
    <name evidence="4" type="ORF">PPENT_87.1.T0010449</name>
</gene>
<name>A0A8S1S051_9CILI</name>
<dbReference type="GO" id="GO:0061512">
    <property type="term" value="P:protein localization to cilium"/>
    <property type="evidence" value="ECO:0007669"/>
    <property type="project" value="TreeGrafter"/>
</dbReference>
<dbReference type="InterPro" id="IPR019734">
    <property type="entry name" value="TPR_rpt"/>
</dbReference>
<dbReference type="GO" id="GO:0036064">
    <property type="term" value="C:ciliary basal body"/>
    <property type="evidence" value="ECO:0007669"/>
    <property type="project" value="TreeGrafter"/>
</dbReference>
<feature type="repeat" description="TPR" evidence="3">
    <location>
        <begin position="161"/>
        <end position="194"/>
    </location>
</feature>